<comment type="caution">
    <text evidence="1">The sequence shown here is derived from an EMBL/GenBank/DDBJ whole genome shotgun (WGS) entry which is preliminary data.</text>
</comment>
<reference evidence="1 2" key="1">
    <citation type="journal article" date="2021" name="bioRxiv">
        <title>Chromosome-scale and haplotype-resolved genome assembly of a tetraploid potato cultivar.</title>
        <authorList>
            <person name="Sun H."/>
            <person name="Jiao W.-B."/>
            <person name="Krause K."/>
            <person name="Campoy J.A."/>
            <person name="Goel M."/>
            <person name="Folz-Donahue K."/>
            <person name="Kukat C."/>
            <person name="Huettel B."/>
            <person name="Schneeberger K."/>
        </authorList>
    </citation>
    <scope>NUCLEOTIDE SEQUENCE [LARGE SCALE GENOMIC DNA]</scope>
    <source>
        <strain evidence="1">SolTubOtavaFocal</strain>
        <tissue evidence="1">Leaves</tissue>
    </source>
</reference>
<gene>
    <name evidence="1" type="ORF">KY290_017976</name>
</gene>
<name>A0ABQ7VEV8_SOLTU</name>
<organism evidence="1 2">
    <name type="scientific">Solanum tuberosum</name>
    <name type="common">Potato</name>
    <dbReference type="NCBI Taxonomy" id="4113"/>
    <lineage>
        <taxon>Eukaryota</taxon>
        <taxon>Viridiplantae</taxon>
        <taxon>Streptophyta</taxon>
        <taxon>Embryophyta</taxon>
        <taxon>Tracheophyta</taxon>
        <taxon>Spermatophyta</taxon>
        <taxon>Magnoliopsida</taxon>
        <taxon>eudicotyledons</taxon>
        <taxon>Gunneridae</taxon>
        <taxon>Pentapetalae</taxon>
        <taxon>asterids</taxon>
        <taxon>lamiids</taxon>
        <taxon>Solanales</taxon>
        <taxon>Solanaceae</taxon>
        <taxon>Solanoideae</taxon>
        <taxon>Solaneae</taxon>
        <taxon>Solanum</taxon>
    </lineage>
</organism>
<accession>A0ABQ7VEV8</accession>
<dbReference type="Proteomes" id="UP000826656">
    <property type="component" value="Unassembled WGS sequence"/>
</dbReference>
<dbReference type="PANTHER" id="PTHR11439">
    <property type="entry name" value="GAG-POL-RELATED RETROTRANSPOSON"/>
    <property type="match status" value="1"/>
</dbReference>
<evidence type="ECO:0000313" key="2">
    <source>
        <dbReference type="Proteomes" id="UP000826656"/>
    </source>
</evidence>
<dbReference type="InterPro" id="IPR043502">
    <property type="entry name" value="DNA/RNA_pol_sf"/>
</dbReference>
<evidence type="ECO:0008006" key="3">
    <source>
        <dbReference type="Google" id="ProtNLM"/>
    </source>
</evidence>
<sequence length="342" mass="38376">MKFPIGLEVTDPTKFCRLKKSLYALKQASGQWGLALFLGIEVIREPHGLILNQRKFVLELLSEYNCLGLKPAPSPLDPTHKLHANMGSPLPDATVYRRLIGQLNFLTHTRPDISFSVQHLSQYMQQPHQAHLSAAHNVLRYLLSDPGLGIFLNSSPFFTLLAFCDSDWATFPDSRRSVSGFYISLEGSPISWKSKKQTSISLSSVKAEYRSMRRVVAELTWLVRLLFDLSLPPTLPISLHSDSQAAIHIAKNPIFHERTKHVDLDCHFVWQQYLTGLISLSFPPSSSQIADLFTKPLPSSSHRLPLDKLGVRSSPSNLKGDVGISHSVTRKEKVKCKIGKKF</sequence>
<dbReference type="PANTHER" id="PTHR11439:SF498">
    <property type="entry name" value="DNAK FAMILY PROTEIN"/>
    <property type="match status" value="1"/>
</dbReference>
<proteinExistence type="predicted"/>
<dbReference type="EMBL" id="JAIVGD010000013">
    <property type="protein sequence ID" value="KAH0761903.1"/>
    <property type="molecule type" value="Genomic_DNA"/>
</dbReference>
<keyword evidence="2" id="KW-1185">Reference proteome</keyword>
<protein>
    <recommendedName>
        <fullName evidence="3">Reverse transcriptase Ty1/copia-type domain-containing protein</fullName>
    </recommendedName>
</protein>
<evidence type="ECO:0000313" key="1">
    <source>
        <dbReference type="EMBL" id="KAH0761903.1"/>
    </source>
</evidence>
<dbReference type="SUPFAM" id="SSF56672">
    <property type="entry name" value="DNA/RNA polymerases"/>
    <property type="match status" value="1"/>
</dbReference>
<dbReference type="CDD" id="cd09272">
    <property type="entry name" value="RNase_HI_RT_Ty1"/>
    <property type="match status" value="1"/>
</dbReference>